<proteinExistence type="predicted"/>
<dbReference type="GO" id="GO:0005507">
    <property type="term" value="F:copper ion binding"/>
    <property type="evidence" value="ECO:0007669"/>
    <property type="project" value="InterPro"/>
</dbReference>
<reference evidence="8" key="1">
    <citation type="submission" date="2016-06" db="EMBL/GenBank/DDBJ databases">
        <authorList>
            <person name="Varghese N."/>
            <person name="Submissions Spin"/>
        </authorList>
    </citation>
    <scope>NUCLEOTIDE SEQUENCE [LARGE SCALE GENOMIC DNA]</scope>
    <source>
        <strain evidence="8">DSM 44151</strain>
    </source>
</reference>
<dbReference type="Pfam" id="PF07732">
    <property type="entry name" value="Cu-oxidase_3"/>
    <property type="match status" value="1"/>
</dbReference>
<dbReference type="PANTHER" id="PTHR11709">
    <property type="entry name" value="MULTI-COPPER OXIDASE"/>
    <property type="match status" value="1"/>
</dbReference>
<organism evidence="7 8">
    <name type="scientific">Micromonospora chersina</name>
    <dbReference type="NCBI Taxonomy" id="47854"/>
    <lineage>
        <taxon>Bacteria</taxon>
        <taxon>Bacillati</taxon>
        <taxon>Actinomycetota</taxon>
        <taxon>Actinomycetes</taxon>
        <taxon>Micromonosporales</taxon>
        <taxon>Micromonosporaceae</taxon>
        <taxon>Micromonospora</taxon>
    </lineage>
</organism>
<dbReference type="Pfam" id="PF07731">
    <property type="entry name" value="Cu-oxidase_2"/>
    <property type="match status" value="1"/>
</dbReference>
<evidence type="ECO:0000256" key="1">
    <source>
        <dbReference type="ARBA" id="ARBA00022723"/>
    </source>
</evidence>
<keyword evidence="8" id="KW-1185">Reference proteome</keyword>
<evidence type="ECO:0000259" key="4">
    <source>
        <dbReference type="Pfam" id="PF00394"/>
    </source>
</evidence>
<dbReference type="InterPro" id="IPR034279">
    <property type="entry name" value="CuRO_3_CopA"/>
</dbReference>
<keyword evidence="2" id="KW-0560">Oxidoreductase</keyword>
<feature type="domain" description="Plastocyanin-like" evidence="5">
    <location>
        <begin position="399"/>
        <end position="502"/>
    </location>
</feature>
<evidence type="ECO:0000256" key="2">
    <source>
        <dbReference type="ARBA" id="ARBA00023002"/>
    </source>
</evidence>
<protein>
    <submittedName>
        <fullName evidence="7">Multicopper oxidase with three cupredoxin domains (Includes cell division protein FtsP and spore coat protein CotA)</fullName>
    </submittedName>
</protein>
<dbReference type="InterPro" id="IPR045087">
    <property type="entry name" value="Cu-oxidase_fam"/>
</dbReference>
<dbReference type="CDD" id="cd13861">
    <property type="entry name" value="CuRO_1_CumA_like"/>
    <property type="match status" value="1"/>
</dbReference>
<keyword evidence="7" id="KW-0167">Capsid protein</keyword>
<gene>
    <name evidence="7" type="ORF">GA0070603_2161</name>
</gene>
<sequence length="504" mass="53605">MSPTLTRRRLLAGIAGTVGLAGAAGVAAWTGGLFDPRLVAPGSDLVARTEAARRRASGRIVSVALNPRPVTLDLGGRQVQTWGYQESAPGPLLRARAGDVLRVEVTNGLTAETSVHWHGVALRNDMDGVPGVTQPAIAAGARHTYEFTVPDPGTYFYHPHSGVQLDRALYGVLVVDDPHEAGRYDQEWIVVLDDWVDGTGRTPDDVLASLQSMGGHGDMAGMDHGGMSGMSMGGMETMVSPLLGGAGDVDYPHYLINGRAGAAPVTFTGRPRQRVRIRLVNAASDTAFRVALGSHRLTVTHTDGFPVAATACDALVLGMGERADVTVDLGDGVFPLVAVAEGKGGQGLALVRTGAGSTPSAAVRPPELDRRVLLTGGLRAADAVRLERRRADRVHRLVLGGSMMPYRWTVNGATFGKIDPLVVGQGERVRLEFVNQTTMFHPMHVHGHTFAVADTGVRKDTVIVVPKQTVAVEFDATNPGQWMAHCHNIYHAETGMMINLAYQE</sequence>
<dbReference type="OrthoDB" id="345021at2"/>
<dbReference type="EMBL" id="FMIB01000002">
    <property type="protein sequence ID" value="SCL56203.1"/>
    <property type="molecule type" value="Genomic_DNA"/>
</dbReference>
<keyword evidence="1" id="KW-0479">Metal-binding</keyword>
<dbReference type="GeneID" id="43278813"/>
<feature type="domain" description="Plastocyanin-like" evidence="6">
    <location>
        <begin position="75"/>
        <end position="179"/>
    </location>
</feature>
<evidence type="ECO:0000313" key="7">
    <source>
        <dbReference type="EMBL" id="SCL56203.1"/>
    </source>
</evidence>
<dbReference type="CDD" id="cd13896">
    <property type="entry name" value="CuRO_3_CopA"/>
    <property type="match status" value="1"/>
</dbReference>
<keyword evidence="7" id="KW-0946">Virion</keyword>
<keyword evidence="3" id="KW-0186">Copper</keyword>
<dbReference type="Proteomes" id="UP000198605">
    <property type="component" value="Unassembled WGS sequence"/>
</dbReference>
<dbReference type="GO" id="GO:0016491">
    <property type="term" value="F:oxidoreductase activity"/>
    <property type="evidence" value="ECO:0007669"/>
    <property type="project" value="UniProtKB-KW"/>
</dbReference>
<keyword evidence="7" id="KW-0132">Cell division</keyword>
<dbReference type="SUPFAM" id="SSF49503">
    <property type="entry name" value="Cupredoxins"/>
    <property type="match status" value="3"/>
</dbReference>
<dbReference type="InterPro" id="IPR011707">
    <property type="entry name" value="Cu-oxidase-like_N"/>
</dbReference>
<dbReference type="InterPro" id="IPR002355">
    <property type="entry name" value="Cu_oxidase_Cu_BS"/>
</dbReference>
<dbReference type="GO" id="GO:0051301">
    <property type="term" value="P:cell division"/>
    <property type="evidence" value="ECO:0007669"/>
    <property type="project" value="UniProtKB-KW"/>
</dbReference>
<dbReference type="InterPro" id="IPR001117">
    <property type="entry name" value="Cu-oxidase_2nd"/>
</dbReference>
<evidence type="ECO:0000256" key="3">
    <source>
        <dbReference type="ARBA" id="ARBA00023008"/>
    </source>
</evidence>
<dbReference type="InterPro" id="IPR006311">
    <property type="entry name" value="TAT_signal"/>
</dbReference>
<accession>A0A1C6UQL9</accession>
<evidence type="ECO:0000259" key="6">
    <source>
        <dbReference type="Pfam" id="PF07732"/>
    </source>
</evidence>
<dbReference type="RefSeq" id="WP_091311094.1">
    <property type="nucleotide sequence ID" value="NZ_FMIB01000002.1"/>
</dbReference>
<dbReference type="STRING" id="47854.GA0070603_2161"/>
<dbReference type="PROSITE" id="PS00080">
    <property type="entry name" value="MULTICOPPER_OXIDASE2"/>
    <property type="match status" value="1"/>
</dbReference>
<evidence type="ECO:0000313" key="8">
    <source>
        <dbReference type="Proteomes" id="UP000198605"/>
    </source>
</evidence>
<dbReference type="InterPro" id="IPR008972">
    <property type="entry name" value="Cupredoxin"/>
</dbReference>
<dbReference type="PROSITE" id="PS51318">
    <property type="entry name" value="TAT"/>
    <property type="match status" value="1"/>
</dbReference>
<evidence type="ECO:0000259" key="5">
    <source>
        <dbReference type="Pfam" id="PF07731"/>
    </source>
</evidence>
<dbReference type="InterPro" id="IPR011706">
    <property type="entry name" value="Cu-oxidase_C"/>
</dbReference>
<name>A0A1C6UQL9_9ACTN</name>
<dbReference type="AlphaFoldDB" id="A0A1C6UQL9"/>
<dbReference type="PANTHER" id="PTHR11709:SF394">
    <property type="entry name" value="FI03373P-RELATED"/>
    <property type="match status" value="1"/>
</dbReference>
<dbReference type="Pfam" id="PF00394">
    <property type="entry name" value="Cu-oxidase"/>
    <property type="match status" value="1"/>
</dbReference>
<keyword evidence="7" id="KW-0131">Cell cycle</keyword>
<feature type="domain" description="Plastocyanin-like" evidence="4">
    <location>
        <begin position="253"/>
        <end position="338"/>
    </location>
</feature>
<dbReference type="Gene3D" id="2.60.40.420">
    <property type="entry name" value="Cupredoxins - blue copper proteins"/>
    <property type="match status" value="3"/>
</dbReference>